<feature type="transmembrane region" description="Helical" evidence="10">
    <location>
        <begin position="99"/>
        <end position="118"/>
    </location>
</feature>
<gene>
    <name evidence="13" type="primary">OR10V1</name>
</gene>
<evidence type="ECO:0000256" key="5">
    <source>
        <dbReference type="ARBA" id="ARBA00022725"/>
    </source>
</evidence>
<keyword evidence="7 10" id="KW-0472">Membrane</keyword>
<evidence type="ECO:0000256" key="10">
    <source>
        <dbReference type="RuleBase" id="RU363047"/>
    </source>
</evidence>
<dbReference type="PRINTS" id="PR00245">
    <property type="entry name" value="OLFACTORYR"/>
</dbReference>
<evidence type="ECO:0000256" key="3">
    <source>
        <dbReference type="ARBA" id="ARBA00022606"/>
    </source>
</evidence>
<dbReference type="Proteomes" id="UP001652642">
    <property type="component" value="Chromosome 1"/>
</dbReference>
<dbReference type="KEGG" id="pvt:110071609"/>
<evidence type="ECO:0000256" key="7">
    <source>
        <dbReference type="ARBA" id="ARBA00023136"/>
    </source>
</evidence>
<comment type="subcellular location">
    <subcellularLocation>
        <location evidence="1 10">Cell membrane</location>
        <topology evidence="1 10">Multi-pass membrane protein</topology>
    </subcellularLocation>
</comment>
<keyword evidence="9 13" id="KW-0675">Receptor</keyword>
<keyword evidence="2 10" id="KW-1003">Cell membrane</keyword>
<dbReference type="InParanoid" id="A0A6J0SF47"/>
<evidence type="ECO:0000256" key="9">
    <source>
        <dbReference type="RuleBase" id="RU000688"/>
    </source>
</evidence>
<dbReference type="PROSITE" id="PS00237">
    <property type="entry name" value="G_PROTEIN_RECEP_F1_1"/>
    <property type="match status" value="1"/>
</dbReference>
<comment type="similarity">
    <text evidence="9">Belongs to the G-protein coupled receptor 1 family.</text>
</comment>
<feature type="domain" description="G-protein coupled receptors family 1 profile" evidence="11">
    <location>
        <begin position="38"/>
        <end position="288"/>
    </location>
</feature>
<evidence type="ECO:0000256" key="1">
    <source>
        <dbReference type="ARBA" id="ARBA00004651"/>
    </source>
</evidence>
<sequence>MKSENQTEFHFHPFSTLPEIQLAIFLLLLLLYVLSLCGNGAVLLIVQIDHSLHSPMFFFLGNLSALEICYSSAIAPLALVNLLSQKNATISISGCGTQMFFFIFLGGADCVLLAVMAYDRYVAICHPLHYKLIMSQRVCGSLAAASFALGFLLSLQLTILIFRLPFCGNNEINHFFCDIPAILRLACGDTHVHQVYVFICSVLVLTVPFLLICISYAFILVAVLEIHSSKSQQRAFSTCCSHLMVVLLQYGCCSFIYLRPNSIYSPEEGRVMSVIYTFVTPLLNPMIYSIRNRELREALHRALRRRALSQEK</sequence>
<dbReference type="CDD" id="cd15225">
    <property type="entry name" value="7tmA_OR10A-like"/>
    <property type="match status" value="1"/>
</dbReference>
<dbReference type="GO" id="GO:0004930">
    <property type="term" value="F:G protein-coupled receptor activity"/>
    <property type="evidence" value="ECO:0007669"/>
    <property type="project" value="UniProtKB-KW"/>
</dbReference>
<evidence type="ECO:0000256" key="6">
    <source>
        <dbReference type="ARBA" id="ARBA00022989"/>
    </source>
</evidence>
<dbReference type="PRINTS" id="PR00237">
    <property type="entry name" value="GPCRRHODOPSN"/>
</dbReference>
<evidence type="ECO:0000313" key="13">
    <source>
        <dbReference type="RefSeq" id="XP_020634932.2"/>
    </source>
</evidence>
<evidence type="ECO:0000256" key="8">
    <source>
        <dbReference type="ARBA" id="ARBA00023224"/>
    </source>
</evidence>
<evidence type="ECO:0000256" key="4">
    <source>
        <dbReference type="ARBA" id="ARBA00022692"/>
    </source>
</evidence>
<dbReference type="GO" id="GO:0004984">
    <property type="term" value="F:olfactory receptor activity"/>
    <property type="evidence" value="ECO:0007669"/>
    <property type="project" value="InterPro"/>
</dbReference>
<dbReference type="RefSeq" id="XP_020634932.2">
    <property type="nucleotide sequence ID" value="XM_020779273.2"/>
</dbReference>
<evidence type="ECO:0000256" key="2">
    <source>
        <dbReference type="ARBA" id="ARBA00022475"/>
    </source>
</evidence>
<dbReference type="GO" id="GO:0005886">
    <property type="term" value="C:plasma membrane"/>
    <property type="evidence" value="ECO:0007669"/>
    <property type="project" value="UniProtKB-SubCell"/>
</dbReference>
<evidence type="ECO:0000313" key="12">
    <source>
        <dbReference type="Proteomes" id="UP001652642"/>
    </source>
</evidence>
<dbReference type="GeneID" id="110071609"/>
<reference evidence="12" key="1">
    <citation type="submission" date="2025-05" db="UniProtKB">
        <authorList>
            <consortium name="RefSeq"/>
        </authorList>
    </citation>
    <scope>NUCLEOTIDE SEQUENCE [LARGE SCALE GENOMIC DNA]</scope>
</reference>
<keyword evidence="4 9" id="KW-0812">Transmembrane</keyword>
<keyword evidence="9" id="KW-0297">G-protein coupled receptor</keyword>
<dbReference type="Gene3D" id="1.20.1070.10">
    <property type="entry name" value="Rhodopsin 7-helix transmembrane proteins"/>
    <property type="match status" value="1"/>
</dbReference>
<accession>A0A6J0SF47</accession>
<name>A0A6J0SF47_9SAUR</name>
<dbReference type="OrthoDB" id="9975554at2759"/>
<feature type="transmembrane region" description="Helical" evidence="10">
    <location>
        <begin position="270"/>
        <end position="290"/>
    </location>
</feature>
<keyword evidence="5 10" id="KW-0552">Olfaction</keyword>
<dbReference type="CTD" id="390201"/>
<dbReference type="PANTHER" id="PTHR26453">
    <property type="entry name" value="OLFACTORY RECEPTOR"/>
    <property type="match status" value="1"/>
</dbReference>
<keyword evidence="3 10" id="KW-0716">Sensory transduction</keyword>
<feature type="transmembrane region" description="Helical" evidence="10">
    <location>
        <begin position="57"/>
        <end position="79"/>
    </location>
</feature>
<keyword evidence="6 10" id="KW-1133">Transmembrane helix</keyword>
<dbReference type="Pfam" id="PF13853">
    <property type="entry name" value="7tm_4"/>
    <property type="match status" value="1"/>
</dbReference>
<feature type="transmembrane region" description="Helical" evidence="10">
    <location>
        <begin position="20"/>
        <end position="45"/>
    </location>
</feature>
<proteinExistence type="inferred from homology"/>
<reference evidence="13" key="2">
    <citation type="submission" date="2025-08" db="UniProtKB">
        <authorList>
            <consortium name="RefSeq"/>
        </authorList>
    </citation>
    <scope>IDENTIFICATION</scope>
</reference>
<dbReference type="InterPro" id="IPR000725">
    <property type="entry name" value="Olfact_rcpt"/>
</dbReference>
<feature type="transmembrane region" description="Helical" evidence="10">
    <location>
        <begin position="138"/>
        <end position="162"/>
    </location>
</feature>
<dbReference type="InterPro" id="IPR017452">
    <property type="entry name" value="GPCR_Rhodpsn_7TM"/>
</dbReference>
<evidence type="ECO:0000259" key="11">
    <source>
        <dbReference type="PROSITE" id="PS50262"/>
    </source>
</evidence>
<protein>
    <recommendedName>
        <fullName evidence="10">Olfactory receptor</fullName>
    </recommendedName>
</protein>
<dbReference type="PROSITE" id="PS50262">
    <property type="entry name" value="G_PROTEIN_RECEP_F1_2"/>
    <property type="match status" value="1"/>
</dbReference>
<feature type="transmembrane region" description="Helical" evidence="10">
    <location>
        <begin position="235"/>
        <end position="258"/>
    </location>
</feature>
<keyword evidence="8 9" id="KW-0807">Transducer</keyword>
<dbReference type="InterPro" id="IPR000276">
    <property type="entry name" value="GPCR_Rhodpsn"/>
</dbReference>
<dbReference type="SUPFAM" id="SSF81321">
    <property type="entry name" value="Family A G protein-coupled receptor-like"/>
    <property type="match status" value="1"/>
</dbReference>
<keyword evidence="12" id="KW-1185">Reference proteome</keyword>
<organism evidence="12 13">
    <name type="scientific">Pogona vitticeps</name>
    <name type="common">central bearded dragon</name>
    <dbReference type="NCBI Taxonomy" id="103695"/>
    <lineage>
        <taxon>Eukaryota</taxon>
        <taxon>Metazoa</taxon>
        <taxon>Chordata</taxon>
        <taxon>Craniata</taxon>
        <taxon>Vertebrata</taxon>
        <taxon>Euteleostomi</taxon>
        <taxon>Lepidosauria</taxon>
        <taxon>Squamata</taxon>
        <taxon>Bifurcata</taxon>
        <taxon>Unidentata</taxon>
        <taxon>Episquamata</taxon>
        <taxon>Toxicofera</taxon>
        <taxon>Iguania</taxon>
        <taxon>Acrodonta</taxon>
        <taxon>Agamidae</taxon>
        <taxon>Amphibolurinae</taxon>
        <taxon>Pogona</taxon>
    </lineage>
</organism>
<feature type="transmembrane region" description="Helical" evidence="10">
    <location>
        <begin position="195"/>
        <end position="223"/>
    </location>
</feature>